<organism evidence="1">
    <name type="scientific">viral metagenome</name>
    <dbReference type="NCBI Taxonomy" id="1070528"/>
    <lineage>
        <taxon>unclassified sequences</taxon>
        <taxon>metagenomes</taxon>
        <taxon>organismal metagenomes</taxon>
    </lineage>
</organism>
<accession>A0A6C0F270</accession>
<evidence type="ECO:0000313" key="1">
    <source>
        <dbReference type="EMBL" id="QHT34753.1"/>
    </source>
</evidence>
<sequence>MVTHTVNQIIYNNLIQPSKTRSGIPPIKNIPIEKRRLSHNVILNSNNRVFNAHGFGSSAFSDADADAGKYYYIHLDAYDTSPNAMRIIDEVSPLLVNPATFETGAYYTYVIASIVGKDPVTKKTVTLSQFPSIKGTPLTPPFNYRQGVRGDSMPPAQLYAVRVVNMFELGAKHHQIFYRMALKDEALFAELKEKYDKIEYRLYAAGEIMCTSENTLIFNFYSGTYKMKQHISDKRAIYEEAFITDMMHDFSPKYTNIHFNYCPFITNDAVPLTKKELARLRRHNISLFLFDTPSQCNSMRNAVFRHKISNKDNPYPYAPPTCDELQQMHKCISAQ</sequence>
<dbReference type="AlphaFoldDB" id="A0A6C0F270"/>
<protein>
    <submittedName>
        <fullName evidence="1">Uncharacterized protein</fullName>
    </submittedName>
</protein>
<name>A0A6C0F270_9ZZZZ</name>
<reference evidence="1" key="1">
    <citation type="journal article" date="2020" name="Nature">
        <title>Giant virus diversity and host interactions through global metagenomics.</title>
        <authorList>
            <person name="Schulz F."/>
            <person name="Roux S."/>
            <person name="Paez-Espino D."/>
            <person name="Jungbluth S."/>
            <person name="Walsh D.A."/>
            <person name="Denef V.J."/>
            <person name="McMahon K.D."/>
            <person name="Konstantinidis K.T."/>
            <person name="Eloe-Fadrosh E.A."/>
            <person name="Kyrpides N.C."/>
            <person name="Woyke T."/>
        </authorList>
    </citation>
    <scope>NUCLEOTIDE SEQUENCE</scope>
    <source>
        <strain evidence="1">GVMAG-M-3300009163-63</strain>
    </source>
</reference>
<dbReference type="EMBL" id="MN739007">
    <property type="protein sequence ID" value="QHT34753.1"/>
    <property type="molecule type" value="Genomic_DNA"/>
</dbReference>
<proteinExistence type="predicted"/>